<evidence type="ECO:0000256" key="10">
    <source>
        <dbReference type="PIRNR" id="PIRNR006268"/>
    </source>
</evidence>
<evidence type="ECO:0000256" key="5">
    <source>
        <dbReference type="ARBA" id="ARBA00022723"/>
    </source>
</evidence>
<protein>
    <recommendedName>
        <fullName evidence="2 10">FAD:protein FMN transferase</fullName>
        <ecNumber evidence="1 10">2.7.1.180</ecNumber>
    </recommendedName>
    <alternativeName>
        <fullName evidence="8 10">Flavin transferase</fullName>
    </alternativeName>
</protein>
<dbReference type="EC" id="2.7.1.180" evidence="1 10"/>
<evidence type="ECO:0000256" key="2">
    <source>
        <dbReference type="ARBA" id="ARBA00016337"/>
    </source>
</evidence>
<comment type="subcellular location">
    <subcellularLocation>
        <location evidence="12">Cell inner membrane</location>
        <topology evidence="12">Lipid-anchor</topology>
        <orientation evidence="12">Periplasmic side</orientation>
    </subcellularLocation>
</comment>
<keyword evidence="12" id="KW-0997">Cell inner membrane</keyword>
<comment type="function">
    <text evidence="12">Flavin transferase that catalyzes the transfer of the FMN moiety of FAD and its covalent binding to the hydroxyl group of a threonine residue in a target flavoprotein.</text>
</comment>
<feature type="signal peptide" evidence="12">
    <location>
        <begin position="1"/>
        <end position="20"/>
    </location>
</feature>
<evidence type="ECO:0000256" key="6">
    <source>
        <dbReference type="ARBA" id="ARBA00022827"/>
    </source>
</evidence>
<comment type="similarity">
    <text evidence="10 12">Belongs to the ApbE family.</text>
</comment>
<dbReference type="Proteomes" id="UP000516305">
    <property type="component" value="Chromosome"/>
</dbReference>
<keyword evidence="14" id="KW-1185">Reference proteome</keyword>
<dbReference type="PANTHER" id="PTHR30040">
    <property type="entry name" value="THIAMINE BIOSYNTHESIS LIPOPROTEIN APBE"/>
    <property type="match status" value="1"/>
</dbReference>
<evidence type="ECO:0000256" key="7">
    <source>
        <dbReference type="ARBA" id="ARBA00022842"/>
    </source>
</evidence>
<dbReference type="InterPro" id="IPR003374">
    <property type="entry name" value="ApbE-like_sf"/>
</dbReference>
<feature type="binding site" evidence="11">
    <location>
        <position position="286"/>
    </location>
    <ligand>
        <name>Mg(2+)</name>
        <dbReference type="ChEBI" id="CHEBI:18420"/>
    </ligand>
</feature>
<keyword evidence="4 10" id="KW-0808">Transferase</keyword>
<keyword evidence="12" id="KW-1003">Cell membrane</keyword>
<evidence type="ECO:0000256" key="1">
    <source>
        <dbReference type="ARBA" id="ARBA00011955"/>
    </source>
</evidence>
<organism evidence="13 14">
    <name type="scientific">Croceimicrobium hydrocarbonivorans</name>
    <dbReference type="NCBI Taxonomy" id="2761580"/>
    <lineage>
        <taxon>Bacteria</taxon>
        <taxon>Pseudomonadati</taxon>
        <taxon>Bacteroidota</taxon>
        <taxon>Flavobacteriia</taxon>
        <taxon>Flavobacteriales</taxon>
        <taxon>Owenweeksiaceae</taxon>
        <taxon>Croceimicrobium</taxon>
    </lineage>
</organism>
<keyword evidence="7 10" id="KW-0460">Magnesium</keyword>
<dbReference type="GO" id="GO:0046872">
    <property type="term" value="F:metal ion binding"/>
    <property type="evidence" value="ECO:0007669"/>
    <property type="project" value="UniProtKB-UniRule"/>
</dbReference>
<dbReference type="Pfam" id="PF02424">
    <property type="entry name" value="ApbE"/>
    <property type="match status" value="1"/>
</dbReference>
<dbReference type="KEGG" id="chyd:H4K34_15105"/>
<keyword evidence="12" id="KW-0732">Signal</keyword>
<evidence type="ECO:0000256" key="3">
    <source>
        <dbReference type="ARBA" id="ARBA00022630"/>
    </source>
</evidence>
<keyword evidence="12" id="KW-0472">Membrane</keyword>
<evidence type="ECO:0000313" key="14">
    <source>
        <dbReference type="Proteomes" id="UP000516305"/>
    </source>
</evidence>
<gene>
    <name evidence="13" type="ORF">H4K34_15105</name>
</gene>
<evidence type="ECO:0000256" key="11">
    <source>
        <dbReference type="PIRSR" id="PIRSR006268-2"/>
    </source>
</evidence>
<keyword evidence="5 10" id="KW-0479">Metal-binding</keyword>
<dbReference type="Gene3D" id="3.10.520.10">
    <property type="entry name" value="ApbE-like domains"/>
    <property type="match status" value="1"/>
</dbReference>
<feature type="chain" id="PRO_5029038892" description="FAD:protein FMN transferase" evidence="12">
    <location>
        <begin position="21"/>
        <end position="339"/>
    </location>
</feature>
<keyword evidence="3 10" id="KW-0285">Flavoprotein</keyword>
<dbReference type="AlphaFoldDB" id="A0A7H0VD91"/>
<comment type="catalytic activity">
    <reaction evidence="9 10 12">
        <text>L-threonyl-[protein] + FAD = FMN-L-threonyl-[protein] + AMP + H(+)</text>
        <dbReference type="Rhea" id="RHEA:36847"/>
        <dbReference type="Rhea" id="RHEA-COMP:11060"/>
        <dbReference type="Rhea" id="RHEA-COMP:11061"/>
        <dbReference type="ChEBI" id="CHEBI:15378"/>
        <dbReference type="ChEBI" id="CHEBI:30013"/>
        <dbReference type="ChEBI" id="CHEBI:57692"/>
        <dbReference type="ChEBI" id="CHEBI:74257"/>
        <dbReference type="ChEBI" id="CHEBI:456215"/>
        <dbReference type="EC" id="2.7.1.180"/>
    </reaction>
</comment>
<feature type="binding site" evidence="11">
    <location>
        <position position="290"/>
    </location>
    <ligand>
        <name>Mg(2+)</name>
        <dbReference type="ChEBI" id="CHEBI:18420"/>
    </ligand>
</feature>
<evidence type="ECO:0000256" key="4">
    <source>
        <dbReference type="ARBA" id="ARBA00022679"/>
    </source>
</evidence>
<dbReference type="PIRSF" id="PIRSF006268">
    <property type="entry name" value="ApbE"/>
    <property type="match status" value="1"/>
</dbReference>
<dbReference type="PANTHER" id="PTHR30040:SF2">
    <property type="entry name" value="FAD:PROTEIN FMN TRANSFERASE"/>
    <property type="match status" value="1"/>
</dbReference>
<dbReference type="RefSeq" id="WP_210758223.1">
    <property type="nucleotide sequence ID" value="NZ_CP060139.1"/>
</dbReference>
<sequence>MKIMRFAGFFLLLILLQSCSDPNQFQESHYNGYAQGTTFHISYLYKGDDIANMDEILKQHFEAVDFSLSTYKDNSLISRINRGDTIATDDIFQIVHNKSVEVWEASGGYFDPTVGKLVRFWGFGPDARRAVDTSEVDSIKAYIGLERLSPISSPWAIPSGMELDYNAIAQGYTVDLLCEMLEARGISNYMVEVGGEVRCLGHNLKEEAWRIGVDKPTEDIDQQDRFQFILGMDSLALATSGNYRKFWVDSLSGMRYAHTINTKTGYPAKNNLLSVSVLAPTCMEADAYATAFMSMGLKGCLNYLKSHPGKMEVYLIYTEAGKEGWQVYQSEGFEKRVLN</sequence>
<dbReference type="SUPFAM" id="SSF143631">
    <property type="entry name" value="ApbE-like"/>
    <property type="match status" value="1"/>
</dbReference>
<dbReference type="InterPro" id="IPR024932">
    <property type="entry name" value="ApbE"/>
</dbReference>
<reference evidence="13 14" key="1">
    <citation type="submission" date="2020-08" db="EMBL/GenBank/DDBJ databases">
        <title>Croceimicrobium hydrocarbonivorans gen. nov., sp. nov., a novel marine bacterium isolated from a bacterial consortium that degrades polyethylene terephthalate.</title>
        <authorList>
            <person name="Liu R."/>
        </authorList>
    </citation>
    <scope>NUCLEOTIDE SEQUENCE [LARGE SCALE GENOMIC DNA]</scope>
    <source>
        <strain evidence="13 14">A20-9</strain>
    </source>
</reference>
<comment type="cofactor">
    <cofactor evidence="11">
        <name>Mg(2+)</name>
        <dbReference type="ChEBI" id="CHEBI:18420"/>
    </cofactor>
    <cofactor evidence="11">
        <name>Mn(2+)</name>
        <dbReference type="ChEBI" id="CHEBI:29035"/>
    </cofactor>
    <text evidence="11">Magnesium. Can also use manganese.</text>
</comment>
<dbReference type="GO" id="GO:0005886">
    <property type="term" value="C:plasma membrane"/>
    <property type="evidence" value="ECO:0007669"/>
    <property type="project" value="UniProtKB-SubCell"/>
</dbReference>
<keyword evidence="6 10" id="KW-0274">FAD</keyword>
<accession>A0A7H0VD91</accession>
<evidence type="ECO:0000256" key="12">
    <source>
        <dbReference type="RuleBase" id="RU363002"/>
    </source>
</evidence>
<keyword evidence="12" id="KW-0449">Lipoprotein</keyword>
<name>A0A7H0VD91_9FLAO</name>
<evidence type="ECO:0000256" key="9">
    <source>
        <dbReference type="ARBA" id="ARBA00048540"/>
    </source>
</evidence>
<evidence type="ECO:0000313" key="13">
    <source>
        <dbReference type="EMBL" id="QNR23689.1"/>
    </source>
</evidence>
<dbReference type="EMBL" id="CP060139">
    <property type="protein sequence ID" value="QNR23689.1"/>
    <property type="molecule type" value="Genomic_DNA"/>
</dbReference>
<evidence type="ECO:0000256" key="8">
    <source>
        <dbReference type="ARBA" id="ARBA00031306"/>
    </source>
</evidence>
<dbReference type="PROSITE" id="PS51257">
    <property type="entry name" value="PROKAR_LIPOPROTEIN"/>
    <property type="match status" value="1"/>
</dbReference>
<dbReference type="GO" id="GO:0016740">
    <property type="term" value="F:transferase activity"/>
    <property type="evidence" value="ECO:0007669"/>
    <property type="project" value="UniProtKB-UniRule"/>
</dbReference>
<feature type="binding site" evidence="11">
    <location>
        <position position="167"/>
    </location>
    <ligand>
        <name>Mg(2+)</name>
        <dbReference type="ChEBI" id="CHEBI:18420"/>
    </ligand>
</feature>
<proteinExistence type="inferred from homology"/>